<proteinExistence type="predicted"/>
<organism evidence="1 2">
    <name type="scientific">Nocardia puris</name>
    <dbReference type="NCBI Taxonomy" id="208602"/>
    <lineage>
        <taxon>Bacteria</taxon>
        <taxon>Bacillati</taxon>
        <taxon>Actinomycetota</taxon>
        <taxon>Actinomycetes</taxon>
        <taxon>Mycobacteriales</taxon>
        <taxon>Nocardiaceae</taxon>
        <taxon>Nocardia</taxon>
    </lineage>
</organism>
<gene>
    <name evidence="1" type="ORF">DFR74_110220</name>
</gene>
<dbReference type="InterPro" id="IPR058154">
    <property type="entry name" value="Bxb1_TTP-like"/>
</dbReference>
<dbReference type="AlphaFoldDB" id="A0A366DEX2"/>
<name>A0A366DEX2_9NOCA</name>
<dbReference type="Proteomes" id="UP000252586">
    <property type="component" value="Unassembled WGS sequence"/>
</dbReference>
<dbReference type="Pfam" id="PF25681">
    <property type="entry name" value="Phage_TTP_17"/>
    <property type="match status" value="1"/>
</dbReference>
<evidence type="ECO:0008006" key="3">
    <source>
        <dbReference type="Google" id="ProtNLM"/>
    </source>
</evidence>
<dbReference type="STRING" id="1210090.GCA_001613185_00952"/>
<sequence>MADFGTIRDLKQGLIRKPLAGAILIAPYDIELPTAYFTGEGSELVDLKASGFVSIGHVSKENAPTFTPETETSEVEAWGLLESARMDMISRKTTIQWTGLETHKLNLEMWHNTDLANVRYDASTGETAFADPVEPSITYRRALFLSVDGAAANRIFMIREAPKFSVTEVGAQSMNQDQAIEYQITGRAFVDDAKQYALRTVFGGPGWKSIVQQAGFEPAAAPQARSRAA</sequence>
<evidence type="ECO:0000313" key="2">
    <source>
        <dbReference type="Proteomes" id="UP000252586"/>
    </source>
</evidence>
<dbReference type="EMBL" id="QNRE01000010">
    <property type="protein sequence ID" value="RBO87964.1"/>
    <property type="molecule type" value="Genomic_DNA"/>
</dbReference>
<comment type="caution">
    <text evidence="1">The sequence shown here is derived from an EMBL/GenBank/DDBJ whole genome shotgun (WGS) entry which is preliminary data.</text>
</comment>
<evidence type="ECO:0000313" key="1">
    <source>
        <dbReference type="EMBL" id="RBO87964.1"/>
    </source>
</evidence>
<keyword evidence="2" id="KW-1185">Reference proteome</keyword>
<dbReference type="RefSeq" id="WP_067503861.1">
    <property type="nucleotide sequence ID" value="NZ_QNRE01000010.1"/>
</dbReference>
<protein>
    <recommendedName>
        <fullName evidence="3">Major tail protein</fullName>
    </recommendedName>
</protein>
<dbReference type="OrthoDB" id="4966244at2"/>
<reference evidence="1 2" key="1">
    <citation type="submission" date="2018-06" db="EMBL/GenBank/DDBJ databases">
        <title>Genomic Encyclopedia of Type Strains, Phase IV (KMG-IV): sequencing the most valuable type-strain genomes for metagenomic binning, comparative biology and taxonomic classification.</title>
        <authorList>
            <person name="Goeker M."/>
        </authorList>
    </citation>
    <scope>NUCLEOTIDE SEQUENCE [LARGE SCALE GENOMIC DNA]</scope>
    <source>
        <strain evidence="1 2">DSM 44599</strain>
    </source>
</reference>
<accession>A0A366DEX2</accession>